<evidence type="ECO:0000256" key="1">
    <source>
        <dbReference type="SAM" id="Phobius"/>
    </source>
</evidence>
<feature type="transmembrane region" description="Helical" evidence="1">
    <location>
        <begin position="238"/>
        <end position="257"/>
    </location>
</feature>
<feature type="transmembrane region" description="Helical" evidence="1">
    <location>
        <begin position="205"/>
        <end position="226"/>
    </location>
</feature>
<protein>
    <submittedName>
        <fullName evidence="2">Uncharacterized protein</fullName>
    </submittedName>
</protein>
<organism evidence="2 3">
    <name type="scientific">Streptomyces caniscabiei</name>
    <dbReference type="NCBI Taxonomy" id="2746961"/>
    <lineage>
        <taxon>Bacteria</taxon>
        <taxon>Bacillati</taxon>
        <taxon>Actinomycetota</taxon>
        <taxon>Actinomycetes</taxon>
        <taxon>Kitasatosporales</taxon>
        <taxon>Streptomycetaceae</taxon>
        <taxon>Streptomyces</taxon>
    </lineage>
</organism>
<keyword evidence="1" id="KW-1133">Transmembrane helix</keyword>
<accession>A0A927L298</accession>
<reference evidence="2" key="1">
    <citation type="submission" date="2020-09" db="EMBL/GenBank/DDBJ databases">
        <title>Streptomyces canutascabiei sp. nov., which causes potato common scab and is distributed across the world.</title>
        <authorList>
            <person name="Nguyen H.P."/>
            <person name="Weisberg A.J."/>
            <person name="Chang J.H."/>
            <person name="Clarke C.R."/>
        </authorList>
    </citation>
    <scope>NUCLEOTIDE SEQUENCE</scope>
    <source>
        <strain evidence="2">ID-01-6.2a</strain>
    </source>
</reference>
<evidence type="ECO:0000313" key="3">
    <source>
        <dbReference type="Proteomes" id="UP000661025"/>
    </source>
</evidence>
<dbReference type="EMBL" id="JACYXT010000004">
    <property type="protein sequence ID" value="MBD9724147.1"/>
    <property type="molecule type" value="Genomic_DNA"/>
</dbReference>
<feature type="transmembrane region" description="Helical" evidence="1">
    <location>
        <begin position="263"/>
        <end position="282"/>
    </location>
</feature>
<dbReference type="Proteomes" id="UP000661025">
    <property type="component" value="Unassembled WGS sequence"/>
</dbReference>
<gene>
    <name evidence="2" type="ORF">IHE70_13085</name>
</gene>
<feature type="transmembrane region" description="Helical" evidence="1">
    <location>
        <begin position="104"/>
        <end position="123"/>
    </location>
</feature>
<feature type="transmembrane region" description="Helical" evidence="1">
    <location>
        <begin position="71"/>
        <end position="92"/>
    </location>
</feature>
<feature type="transmembrane region" description="Helical" evidence="1">
    <location>
        <begin position="166"/>
        <end position="185"/>
    </location>
</feature>
<evidence type="ECO:0000313" key="2">
    <source>
        <dbReference type="EMBL" id="MBD9724147.1"/>
    </source>
</evidence>
<sequence>MVSLGPSVGCLVLTVSLLLRARGTRGRVRTRLLLVAGSAAAGGVYRASLAALSGRPQPAADPPGWAGLTGWAVVAGVTITVGLGTAGLVVAADAGTGWQAWLRRVLDGAVMAGAVFMAGWVLLGRSGDGWRPETGMLGVLWTSEVVFLGFLLALRRLVRGDQQATLWASIIGVFLMLIGDTLRLLRVGSPGDEGMSFQVADLCGTAGLLIVAVGPWVPGGASVLGAGRPILRSGMEGAAAFIPLTVCTVSALGYALAPLADDPVPLLVGGLALLGLWARQICLPSRTTGRDD</sequence>
<name>A0A927L298_9ACTN</name>
<comment type="caution">
    <text evidence="2">The sequence shown here is derived from an EMBL/GenBank/DDBJ whole genome shotgun (WGS) entry which is preliminary data.</text>
</comment>
<dbReference type="AlphaFoldDB" id="A0A927L298"/>
<feature type="transmembrane region" description="Helical" evidence="1">
    <location>
        <begin position="135"/>
        <end position="154"/>
    </location>
</feature>
<keyword evidence="1" id="KW-0812">Transmembrane</keyword>
<proteinExistence type="predicted"/>
<keyword evidence="1" id="KW-0472">Membrane</keyword>